<sequence length="189" mass="21487">MAQANGRKLDAKLNQGLNQPPPNCIRVLLEITVDKDARIPNPCFKSDGQRFSMATTTLKLLHEGMYNFTLVLSPQEVVQRLELVNRGSGLTEPVELALSEGKKDDTHGITTYITTWKCNLDWNLKNTRHELELYIHVEGFGTLVLPIQLKVYSPGDKSLTLGTRLRYFQYLFKRTSDEIKMISMSPFSL</sequence>
<name>A0A250WXF5_9CHLO</name>
<protein>
    <submittedName>
        <fullName evidence="1">Uncharacterized protein</fullName>
    </submittedName>
</protein>
<evidence type="ECO:0000313" key="2">
    <source>
        <dbReference type="Proteomes" id="UP000232323"/>
    </source>
</evidence>
<dbReference type="EMBL" id="BEGY01000012">
    <property type="protein sequence ID" value="GAX75466.1"/>
    <property type="molecule type" value="Genomic_DNA"/>
</dbReference>
<keyword evidence="2" id="KW-1185">Reference proteome</keyword>
<dbReference type="InterPro" id="IPR029204">
    <property type="entry name" value="CNRIP1"/>
</dbReference>
<gene>
    <name evidence="1" type="ORF">CEUSTIGMA_g2909.t1</name>
</gene>
<dbReference type="Pfam" id="PF15043">
    <property type="entry name" value="CNRIP1"/>
    <property type="match status" value="1"/>
</dbReference>
<dbReference type="OrthoDB" id="531572at2759"/>
<comment type="caution">
    <text evidence="1">The sequence shown here is derived from an EMBL/GenBank/DDBJ whole genome shotgun (WGS) entry which is preliminary data.</text>
</comment>
<accession>A0A250WXF5</accession>
<proteinExistence type="predicted"/>
<dbReference type="Proteomes" id="UP000232323">
    <property type="component" value="Unassembled WGS sequence"/>
</dbReference>
<reference evidence="1 2" key="1">
    <citation type="submission" date="2017-08" db="EMBL/GenBank/DDBJ databases">
        <title>Acidophilic green algal genome provides insights into adaptation to an acidic environment.</title>
        <authorList>
            <person name="Hirooka S."/>
            <person name="Hirose Y."/>
            <person name="Kanesaki Y."/>
            <person name="Higuchi S."/>
            <person name="Fujiwara T."/>
            <person name="Onuma R."/>
            <person name="Era A."/>
            <person name="Ohbayashi R."/>
            <person name="Uzuka A."/>
            <person name="Nozaki H."/>
            <person name="Yoshikawa H."/>
            <person name="Miyagishima S.Y."/>
        </authorList>
    </citation>
    <scope>NUCLEOTIDE SEQUENCE [LARGE SCALE GENOMIC DNA]</scope>
    <source>
        <strain evidence="1 2">NIES-2499</strain>
    </source>
</reference>
<dbReference type="AlphaFoldDB" id="A0A250WXF5"/>
<evidence type="ECO:0000313" key="1">
    <source>
        <dbReference type="EMBL" id="GAX75466.1"/>
    </source>
</evidence>
<organism evidence="1 2">
    <name type="scientific">Chlamydomonas eustigma</name>
    <dbReference type="NCBI Taxonomy" id="1157962"/>
    <lineage>
        <taxon>Eukaryota</taxon>
        <taxon>Viridiplantae</taxon>
        <taxon>Chlorophyta</taxon>
        <taxon>core chlorophytes</taxon>
        <taxon>Chlorophyceae</taxon>
        <taxon>CS clade</taxon>
        <taxon>Chlamydomonadales</taxon>
        <taxon>Chlamydomonadaceae</taxon>
        <taxon>Chlamydomonas</taxon>
    </lineage>
</organism>